<evidence type="ECO:0000256" key="3">
    <source>
        <dbReference type="ARBA" id="ARBA00012438"/>
    </source>
</evidence>
<dbReference type="FunFam" id="1.10.287.130:FF:000070">
    <property type="entry name" value="Histidine kinase sensor protein"/>
    <property type="match status" value="1"/>
</dbReference>
<dbReference type="PROSITE" id="PS50839">
    <property type="entry name" value="CHASE"/>
    <property type="match status" value="1"/>
</dbReference>
<feature type="domain" description="CHASE" evidence="14">
    <location>
        <begin position="85"/>
        <end position="304"/>
    </location>
</feature>
<dbReference type="GO" id="GO:0005886">
    <property type="term" value="C:plasma membrane"/>
    <property type="evidence" value="ECO:0007669"/>
    <property type="project" value="UniProtKB-SubCell"/>
</dbReference>
<evidence type="ECO:0000256" key="9">
    <source>
        <dbReference type="ARBA" id="ARBA00023136"/>
    </source>
</evidence>
<dbReference type="InterPro" id="IPR003661">
    <property type="entry name" value="HisK_dim/P_dom"/>
</dbReference>
<evidence type="ECO:0000256" key="10">
    <source>
        <dbReference type="SAM" id="Phobius"/>
    </source>
</evidence>
<evidence type="ECO:0000256" key="5">
    <source>
        <dbReference type="ARBA" id="ARBA00022679"/>
    </source>
</evidence>
<dbReference type="SMART" id="SM00387">
    <property type="entry name" value="HATPase_c"/>
    <property type="match status" value="1"/>
</dbReference>
<dbReference type="GO" id="GO:0030295">
    <property type="term" value="F:protein kinase activator activity"/>
    <property type="evidence" value="ECO:0007669"/>
    <property type="project" value="TreeGrafter"/>
</dbReference>
<dbReference type="Gene3D" id="3.30.450.40">
    <property type="match status" value="1"/>
</dbReference>
<reference evidence="15 16" key="1">
    <citation type="journal article" date="2012" name="J. Bacteriol.">
        <title>Complete genome sequence of the anaerobic perchlorate-reducing bacterium Azospira suillum strain PS.</title>
        <authorList>
            <person name="Byrne-Bailey K.G."/>
            <person name="Coates J.D."/>
        </authorList>
    </citation>
    <scope>NUCLEOTIDE SEQUENCE [LARGE SCALE GENOMIC DNA]</scope>
    <source>
        <strain evidence="16">ATCC BAA-33 / DSM 13638 / PS</strain>
    </source>
</reference>
<dbReference type="FunFam" id="3.30.450.20:FF:000099">
    <property type="entry name" value="Sensory box sensor histidine kinase"/>
    <property type="match status" value="1"/>
</dbReference>
<dbReference type="Pfam" id="PF13185">
    <property type="entry name" value="GAF_2"/>
    <property type="match status" value="1"/>
</dbReference>
<dbReference type="PROSITE" id="PS50113">
    <property type="entry name" value="PAC"/>
    <property type="match status" value="2"/>
</dbReference>
<evidence type="ECO:0000256" key="7">
    <source>
        <dbReference type="ARBA" id="ARBA00022777"/>
    </source>
</evidence>
<dbReference type="EMBL" id="CP003153">
    <property type="protein sequence ID" value="AEV27125.1"/>
    <property type="molecule type" value="Genomic_DNA"/>
</dbReference>
<keyword evidence="4" id="KW-0597">Phosphoprotein</keyword>
<dbReference type="SUPFAM" id="SSF47384">
    <property type="entry name" value="Homodimeric domain of signal transducing histidine kinase"/>
    <property type="match status" value="1"/>
</dbReference>
<dbReference type="CDD" id="cd00082">
    <property type="entry name" value="HisKA"/>
    <property type="match status" value="1"/>
</dbReference>
<dbReference type="PANTHER" id="PTHR42878:SF15">
    <property type="entry name" value="BACTERIOPHYTOCHROME"/>
    <property type="match status" value="1"/>
</dbReference>
<dbReference type="InterPro" id="IPR006189">
    <property type="entry name" value="CHASE_dom"/>
</dbReference>
<dbReference type="InterPro" id="IPR003594">
    <property type="entry name" value="HATPase_dom"/>
</dbReference>
<protein>
    <recommendedName>
        <fullName evidence="3">histidine kinase</fullName>
        <ecNumber evidence="3">2.7.13.3</ecNumber>
    </recommendedName>
</protein>
<dbReference type="GO" id="GO:0000155">
    <property type="term" value="F:phosphorelay sensor kinase activity"/>
    <property type="evidence" value="ECO:0007669"/>
    <property type="project" value="InterPro"/>
</dbReference>
<dbReference type="Pfam" id="PF00512">
    <property type="entry name" value="HisKA"/>
    <property type="match status" value="1"/>
</dbReference>
<evidence type="ECO:0000259" key="11">
    <source>
        <dbReference type="PROSITE" id="PS50109"/>
    </source>
</evidence>
<dbReference type="Pfam" id="PF03924">
    <property type="entry name" value="CHASE"/>
    <property type="match status" value="1"/>
</dbReference>
<dbReference type="SMART" id="SM00091">
    <property type="entry name" value="PAS"/>
    <property type="match status" value="1"/>
</dbReference>
<sequence length="1029" mass="115951">MTAHPQPPPRLSRGQALLLHPASPWAVLTIALALSLWFWRTSVATNDRITEERFQRYVAEASQRITLRMQEHEQILRGAVGLILSSDDVTRQEWRDFFQALNLKEHYPGILALGYTVMLKAEERAAYEKQVRQEGFPDFAISPRGDRPVYSSIHLIEPFSERNQRAFGYDMYSDPTRRAAMELARDRNSAALTSRVTLVQEDGHDIQAGTVLYMPVYRPGQPLETTAQRRQALLGFVYSPFRMGDLMTDILGHWGRELDFEIYDGAPFSEANRLYATRSGITDSSGIRRTQVTLALPMREWTLRFQSTPAFEAELEQHSSLIILATGGTISLLLLQLLRSLAREVRQQQGNQAALAQEHRRLASIARLRDAYIRGHDGHTIFALVLTEILDLSNSQFGYITELSYRPDGEPVQRFLALSDIAWDEASRQQYAGAAAGRMQFVGLNGLYAAAIDSGAAVIANDPAHHPRHNDRIPAGHPPMQAFLGLPIFRDGRIVGSVGLANRPGGYDQALADYLQPVVDSCSQLIDALKDQQALQESENQLRQLCNSLQQLIWTATPDTRCDFLSRQWEEYTGRPASEQLGRAWMAQIHPEDQGRLNAAWESCIARGENLRIDLRIRRHDGQYRWFDTRASALKDREGKLIRWIGSNTDVQVEREMMAALSEARRIISQGQRLGHFASWAADLKQGRWFIPDFTPIVDWPPGEYNCAQLLQLAHAEDVANLQQAWREAEAGTAPFDIKCRIRHRGELRWVHLTAEFERTPEGKAERAAGVARDITREVAAEEQIRQFNDSLERRVKERTAELAAANHELEGFAYAVSHDLRAPLRAITGFSQALLEDYGDKLEGEAREFLDEIIRGGRHLGELIDGLLTLSRCTRGELRREPVDISALAEAMAREIRSHQRGAHFTLEVEPGIQVHGDPAMLEVVMRNLMENAWKYSAHQKAPHIRVYADSITADTVAWCVADNGAGFDMNYANKLFKPFQRLHRQSEFAGTGIGLATVQRIIHRHGGDITASSAVNQGAVFRITLPT</sequence>
<dbReference type="CDD" id="cd00130">
    <property type="entry name" value="PAS"/>
    <property type="match status" value="2"/>
</dbReference>
<feature type="domain" description="Histidine kinase" evidence="11">
    <location>
        <begin position="816"/>
        <end position="1029"/>
    </location>
</feature>
<dbReference type="KEGG" id="dsu:Dsui_2779"/>
<keyword evidence="9 10" id="KW-0472">Membrane</keyword>
<feature type="domain" description="PAC" evidence="13">
    <location>
        <begin position="734"/>
        <end position="787"/>
    </location>
</feature>
<dbReference type="InterPro" id="IPR050351">
    <property type="entry name" value="BphY/WalK/GraS-like"/>
</dbReference>
<dbReference type="Pfam" id="PF08447">
    <property type="entry name" value="PAS_3"/>
    <property type="match status" value="2"/>
</dbReference>
<dbReference type="GO" id="GO:0000156">
    <property type="term" value="F:phosphorelay response regulator activity"/>
    <property type="evidence" value="ECO:0007669"/>
    <property type="project" value="TreeGrafter"/>
</dbReference>
<dbReference type="InterPro" id="IPR003018">
    <property type="entry name" value="GAF"/>
</dbReference>
<dbReference type="InterPro" id="IPR013655">
    <property type="entry name" value="PAS_fold_3"/>
</dbReference>
<dbReference type="AlphaFoldDB" id="G8QQ18"/>
<dbReference type="GO" id="GO:0007234">
    <property type="term" value="P:osmosensory signaling via phosphorelay pathway"/>
    <property type="evidence" value="ECO:0007669"/>
    <property type="project" value="TreeGrafter"/>
</dbReference>
<dbReference type="InterPro" id="IPR000014">
    <property type="entry name" value="PAS"/>
</dbReference>
<dbReference type="Pfam" id="PF02518">
    <property type="entry name" value="HATPase_c"/>
    <property type="match status" value="1"/>
</dbReference>
<evidence type="ECO:0000313" key="15">
    <source>
        <dbReference type="EMBL" id="AEV27125.1"/>
    </source>
</evidence>
<comment type="subcellular location">
    <subcellularLocation>
        <location evidence="2">Cell inner membrane</location>
        <topology evidence="2">Multi-pass membrane protein</topology>
    </subcellularLocation>
</comment>
<evidence type="ECO:0000256" key="8">
    <source>
        <dbReference type="ARBA" id="ARBA00022989"/>
    </source>
</evidence>
<dbReference type="RefSeq" id="WP_014237806.1">
    <property type="nucleotide sequence ID" value="NC_016616.1"/>
</dbReference>
<dbReference type="FunFam" id="3.30.565.10:FF:000006">
    <property type="entry name" value="Sensor histidine kinase WalK"/>
    <property type="match status" value="1"/>
</dbReference>
<keyword evidence="7" id="KW-0418">Kinase</keyword>
<dbReference type="InterPro" id="IPR004358">
    <property type="entry name" value="Sig_transdc_His_kin-like_C"/>
</dbReference>
<dbReference type="NCBIfam" id="TIGR00229">
    <property type="entry name" value="sensory_box"/>
    <property type="match status" value="1"/>
</dbReference>
<dbReference type="InterPro" id="IPR005467">
    <property type="entry name" value="His_kinase_dom"/>
</dbReference>
<dbReference type="InterPro" id="IPR029016">
    <property type="entry name" value="GAF-like_dom_sf"/>
</dbReference>
<accession>G8QQ18</accession>
<evidence type="ECO:0000313" key="16">
    <source>
        <dbReference type="Proteomes" id="UP000005633"/>
    </source>
</evidence>
<dbReference type="SMART" id="SM01079">
    <property type="entry name" value="CHASE"/>
    <property type="match status" value="1"/>
</dbReference>
<dbReference type="Gene3D" id="3.30.450.20">
    <property type="entry name" value="PAS domain"/>
    <property type="match status" value="2"/>
</dbReference>
<dbReference type="PANTHER" id="PTHR42878">
    <property type="entry name" value="TWO-COMPONENT HISTIDINE KINASE"/>
    <property type="match status" value="1"/>
</dbReference>
<dbReference type="eggNOG" id="COG4251">
    <property type="taxonomic scope" value="Bacteria"/>
</dbReference>
<dbReference type="SMART" id="SM00086">
    <property type="entry name" value="PAC"/>
    <property type="match status" value="2"/>
</dbReference>
<dbReference type="InterPro" id="IPR000700">
    <property type="entry name" value="PAS-assoc_C"/>
</dbReference>
<evidence type="ECO:0000259" key="14">
    <source>
        <dbReference type="PROSITE" id="PS50839"/>
    </source>
</evidence>
<dbReference type="Gene3D" id="3.30.450.350">
    <property type="entry name" value="CHASE domain"/>
    <property type="match status" value="1"/>
</dbReference>
<dbReference type="SUPFAM" id="SSF55785">
    <property type="entry name" value="PYP-like sensor domain (PAS domain)"/>
    <property type="match status" value="2"/>
</dbReference>
<dbReference type="SUPFAM" id="SSF55874">
    <property type="entry name" value="ATPase domain of HSP90 chaperone/DNA topoisomerase II/histidine kinase"/>
    <property type="match status" value="1"/>
</dbReference>
<dbReference type="InterPro" id="IPR042240">
    <property type="entry name" value="CHASE_sf"/>
</dbReference>
<evidence type="ECO:0000256" key="1">
    <source>
        <dbReference type="ARBA" id="ARBA00000085"/>
    </source>
</evidence>
<dbReference type="EC" id="2.7.13.3" evidence="3"/>
<dbReference type="Gene3D" id="1.10.287.130">
    <property type="match status" value="1"/>
</dbReference>
<dbReference type="SMART" id="SM00065">
    <property type="entry name" value="GAF"/>
    <property type="match status" value="1"/>
</dbReference>
<evidence type="ECO:0000256" key="6">
    <source>
        <dbReference type="ARBA" id="ARBA00022692"/>
    </source>
</evidence>
<keyword evidence="5" id="KW-0808">Transferase</keyword>
<feature type="transmembrane region" description="Helical" evidence="10">
    <location>
        <begin position="22"/>
        <end position="39"/>
    </location>
</feature>
<evidence type="ECO:0000256" key="4">
    <source>
        <dbReference type="ARBA" id="ARBA00022553"/>
    </source>
</evidence>
<feature type="domain" description="PAS" evidence="12">
    <location>
        <begin position="538"/>
        <end position="608"/>
    </location>
</feature>
<dbReference type="eggNOG" id="COG3614">
    <property type="taxonomic scope" value="Bacteria"/>
</dbReference>
<dbReference type="PRINTS" id="PR00344">
    <property type="entry name" value="BCTRLSENSOR"/>
</dbReference>
<keyword evidence="6 10" id="KW-0812">Transmembrane</keyword>
<dbReference type="Gene3D" id="3.30.565.10">
    <property type="entry name" value="Histidine kinase-like ATPase, C-terminal domain"/>
    <property type="match status" value="1"/>
</dbReference>
<dbReference type="InterPro" id="IPR036097">
    <property type="entry name" value="HisK_dim/P_sf"/>
</dbReference>
<feature type="domain" description="PAC" evidence="13">
    <location>
        <begin position="611"/>
        <end position="663"/>
    </location>
</feature>
<dbReference type="OrthoDB" id="8552871at2"/>
<evidence type="ECO:0000259" key="13">
    <source>
        <dbReference type="PROSITE" id="PS50113"/>
    </source>
</evidence>
<proteinExistence type="predicted"/>
<evidence type="ECO:0000259" key="12">
    <source>
        <dbReference type="PROSITE" id="PS50112"/>
    </source>
</evidence>
<keyword evidence="8 10" id="KW-1133">Transmembrane helix</keyword>
<gene>
    <name evidence="15" type="ordered locus">Dsui_2779</name>
</gene>
<name>G8QQ18_AZOOP</name>
<comment type="catalytic activity">
    <reaction evidence="1">
        <text>ATP + protein L-histidine = ADP + protein N-phospho-L-histidine.</text>
        <dbReference type="EC" id="2.7.13.3"/>
    </reaction>
</comment>
<dbReference type="eggNOG" id="COG2203">
    <property type="taxonomic scope" value="Bacteria"/>
</dbReference>
<dbReference type="PROSITE" id="PS50112">
    <property type="entry name" value="PAS"/>
    <property type="match status" value="1"/>
</dbReference>
<dbReference type="InterPro" id="IPR035965">
    <property type="entry name" value="PAS-like_dom_sf"/>
</dbReference>
<dbReference type="HOGENOM" id="CLU_266464_0_0_4"/>
<dbReference type="STRING" id="640081.Dsui_2779"/>
<dbReference type="SUPFAM" id="SSF55781">
    <property type="entry name" value="GAF domain-like"/>
    <property type="match status" value="1"/>
</dbReference>
<organism evidence="15 16">
    <name type="scientific">Azospira oryzae (strain ATCC BAA-33 / DSM 13638 / PS)</name>
    <name type="common">Dechlorosoma suillum</name>
    <dbReference type="NCBI Taxonomy" id="640081"/>
    <lineage>
        <taxon>Bacteria</taxon>
        <taxon>Pseudomonadati</taxon>
        <taxon>Pseudomonadota</taxon>
        <taxon>Betaproteobacteria</taxon>
        <taxon>Rhodocyclales</taxon>
        <taxon>Rhodocyclaceae</taxon>
        <taxon>Azospira</taxon>
    </lineage>
</organism>
<dbReference type="InterPro" id="IPR036890">
    <property type="entry name" value="HATPase_C_sf"/>
</dbReference>
<dbReference type="InterPro" id="IPR001610">
    <property type="entry name" value="PAC"/>
</dbReference>
<dbReference type="SMART" id="SM00388">
    <property type="entry name" value="HisKA"/>
    <property type="match status" value="1"/>
</dbReference>
<evidence type="ECO:0000256" key="2">
    <source>
        <dbReference type="ARBA" id="ARBA00004429"/>
    </source>
</evidence>
<dbReference type="Proteomes" id="UP000005633">
    <property type="component" value="Chromosome"/>
</dbReference>
<dbReference type="PROSITE" id="PS50109">
    <property type="entry name" value="HIS_KIN"/>
    <property type="match status" value="1"/>
</dbReference>